<feature type="compositionally biased region" description="Low complexity" evidence="2">
    <location>
        <begin position="48"/>
        <end position="89"/>
    </location>
</feature>
<dbReference type="Proteomes" id="UP001500305">
    <property type="component" value="Unassembled WGS sequence"/>
</dbReference>
<keyword evidence="5" id="KW-1185">Reference proteome</keyword>
<sequence>MNRRPWALTTLLILGTAAAIAGATTITTETTAFGHHLAAASSHVAAGHTAPSAPASAAGTPSVQVAPGESAAAGPSPSRDPSDLPSLRPAPGTTGVAPVSDESSRVGALYSGSAPSGNHFCTASVVHSGSKNLLLTAAHCASNTDNLYFAPGYRNGQSPFGTWQVTKLYQTTGWTQNGNQDEDFAILQVAQNNGRSIEDVVGANNLALNVDFGARVRLYGYPANTEEPILCTNDTTKQSDHQRRIDCPSFPGGTSGGPWIDTDTDKVIGVIGGYQQGGDTDDTSYSATFEKAVGDLYNQAAADST</sequence>
<protein>
    <submittedName>
        <fullName evidence="4">Trypsin-like peptidase domain-containing protein</fullName>
    </submittedName>
</protein>
<accession>A0ABN3EQE7</accession>
<gene>
    <name evidence="4" type="ORF">GCM10010430_57710</name>
</gene>
<comment type="caution">
    <text evidence="4">The sequence shown here is derived from an EMBL/GenBank/DDBJ whole genome shotgun (WGS) entry which is preliminary data.</text>
</comment>
<dbReference type="InterPro" id="IPR050966">
    <property type="entry name" value="Glutamyl_endopeptidase"/>
</dbReference>
<dbReference type="InterPro" id="IPR009003">
    <property type="entry name" value="Peptidase_S1_PA"/>
</dbReference>
<organism evidence="4 5">
    <name type="scientific">Kitasatospora cystarginea</name>
    <dbReference type="NCBI Taxonomy" id="58350"/>
    <lineage>
        <taxon>Bacteria</taxon>
        <taxon>Bacillati</taxon>
        <taxon>Actinomycetota</taxon>
        <taxon>Actinomycetes</taxon>
        <taxon>Kitasatosporales</taxon>
        <taxon>Streptomycetaceae</taxon>
        <taxon>Kitasatospora</taxon>
    </lineage>
</organism>
<dbReference type="PROSITE" id="PS00134">
    <property type="entry name" value="TRYPSIN_HIS"/>
    <property type="match status" value="1"/>
</dbReference>
<dbReference type="InterPro" id="IPR043504">
    <property type="entry name" value="Peptidase_S1_PA_chymotrypsin"/>
</dbReference>
<dbReference type="PANTHER" id="PTHR15462">
    <property type="entry name" value="SERINE PROTEASE"/>
    <property type="match status" value="1"/>
</dbReference>
<name>A0ABN3EQE7_9ACTN</name>
<feature type="region of interest" description="Disordered" evidence="2">
    <location>
        <begin position="48"/>
        <end position="102"/>
    </location>
</feature>
<evidence type="ECO:0000256" key="3">
    <source>
        <dbReference type="SAM" id="SignalP"/>
    </source>
</evidence>
<dbReference type="SUPFAM" id="SSF50494">
    <property type="entry name" value="Trypsin-like serine proteases"/>
    <property type="match status" value="1"/>
</dbReference>
<feature type="chain" id="PRO_5046689763" evidence="3">
    <location>
        <begin position="22"/>
        <end position="305"/>
    </location>
</feature>
<dbReference type="Pfam" id="PF13365">
    <property type="entry name" value="Trypsin_2"/>
    <property type="match status" value="1"/>
</dbReference>
<evidence type="ECO:0000256" key="1">
    <source>
        <dbReference type="ARBA" id="ARBA00022729"/>
    </source>
</evidence>
<dbReference type="RefSeq" id="WP_344639440.1">
    <property type="nucleotide sequence ID" value="NZ_BAAATR010000032.1"/>
</dbReference>
<feature type="signal peptide" evidence="3">
    <location>
        <begin position="1"/>
        <end position="21"/>
    </location>
</feature>
<evidence type="ECO:0000256" key="2">
    <source>
        <dbReference type="SAM" id="MobiDB-lite"/>
    </source>
</evidence>
<dbReference type="InterPro" id="IPR018114">
    <property type="entry name" value="TRYPSIN_HIS"/>
</dbReference>
<dbReference type="EMBL" id="BAAATR010000032">
    <property type="protein sequence ID" value="GAA2265278.1"/>
    <property type="molecule type" value="Genomic_DNA"/>
</dbReference>
<keyword evidence="1 3" id="KW-0732">Signal</keyword>
<evidence type="ECO:0000313" key="4">
    <source>
        <dbReference type="EMBL" id="GAA2265278.1"/>
    </source>
</evidence>
<dbReference type="PANTHER" id="PTHR15462:SF8">
    <property type="entry name" value="SERINE PROTEASE"/>
    <property type="match status" value="1"/>
</dbReference>
<evidence type="ECO:0000313" key="5">
    <source>
        <dbReference type="Proteomes" id="UP001500305"/>
    </source>
</evidence>
<dbReference type="Gene3D" id="2.40.10.10">
    <property type="entry name" value="Trypsin-like serine proteases"/>
    <property type="match status" value="2"/>
</dbReference>
<reference evidence="4 5" key="1">
    <citation type="journal article" date="2019" name="Int. J. Syst. Evol. Microbiol.">
        <title>The Global Catalogue of Microorganisms (GCM) 10K type strain sequencing project: providing services to taxonomists for standard genome sequencing and annotation.</title>
        <authorList>
            <consortium name="The Broad Institute Genomics Platform"/>
            <consortium name="The Broad Institute Genome Sequencing Center for Infectious Disease"/>
            <person name="Wu L."/>
            <person name="Ma J."/>
        </authorList>
    </citation>
    <scope>NUCLEOTIDE SEQUENCE [LARGE SCALE GENOMIC DNA]</scope>
    <source>
        <strain evidence="4 5">JCM 7356</strain>
    </source>
</reference>
<proteinExistence type="predicted"/>